<comment type="subcellular location">
    <subcellularLocation>
        <location evidence="1">Cell membrane</location>
        <topology evidence="1">Multi-pass membrane protein</topology>
    </subcellularLocation>
</comment>
<evidence type="ECO:0000256" key="1">
    <source>
        <dbReference type="ARBA" id="ARBA00004651"/>
    </source>
</evidence>
<organism evidence="9 10">
    <name type="scientific">Leptobrachium leishanense</name>
    <name type="common">Leishan spiny toad</name>
    <dbReference type="NCBI Taxonomy" id="445787"/>
    <lineage>
        <taxon>Eukaryota</taxon>
        <taxon>Metazoa</taxon>
        <taxon>Chordata</taxon>
        <taxon>Craniata</taxon>
        <taxon>Vertebrata</taxon>
        <taxon>Euteleostomi</taxon>
        <taxon>Amphibia</taxon>
        <taxon>Batrachia</taxon>
        <taxon>Anura</taxon>
        <taxon>Pelobatoidea</taxon>
        <taxon>Megophryidae</taxon>
        <taxon>Leptobrachium</taxon>
    </lineage>
</organism>
<accession>A0A8C5LWD5</accession>
<keyword evidence="7" id="KW-0675">Receptor</keyword>
<dbReference type="OrthoDB" id="2376984at2759"/>
<dbReference type="PANTHER" id="PTHR21444">
    <property type="entry name" value="COILED-COIL DOMAIN-CONTAINING PROTEIN 180"/>
    <property type="match status" value="1"/>
</dbReference>
<evidence type="ECO:0000256" key="7">
    <source>
        <dbReference type="ARBA" id="ARBA00023170"/>
    </source>
</evidence>
<dbReference type="GO" id="GO:0071939">
    <property type="term" value="P:vitamin A import into cell"/>
    <property type="evidence" value="ECO:0007669"/>
    <property type="project" value="TreeGrafter"/>
</dbReference>
<feature type="transmembrane region" description="Helical" evidence="8">
    <location>
        <begin position="323"/>
        <end position="346"/>
    </location>
</feature>
<evidence type="ECO:0000256" key="3">
    <source>
        <dbReference type="ARBA" id="ARBA00022475"/>
    </source>
</evidence>
<dbReference type="PANTHER" id="PTHR21444:SF18">
    <property type="entry name" value="STIMULATED BY RETINOIC ACID GENE 6 PROTEIN-LIKE"/>
    <property type="match status" value="1"/>
</dbReference>
<evidence type="ECO:0000313" key="10">
    <source>
        <dbReference type="Proteomes" id="UP000694569"/>
    </source>
</evidence>
<keyword evidence="10" id="KW-1185">Reference proteome</keyword>
<evidence type="ECO:0008006" key="11">
    <source>
        <dbReference type="Google" id="ProtNLM"/>
    </source>
</evidence>
<feature type="transmembrane region" description="Helical" evidence="8">
    <location>
        <begin position="194"/>
        <end position="214"/>
    </location>
</feature>
<keyword evidence="2" id="KW-0813">Transport</keyword>
<feature type="transmembrane region" description="Helical" evidence="8">
    <location>
        <begin position="125"/>
        <end position="147"/>
    </location>
</feature>
<keyword evidence="6 8" id="KW-0472">Membrane</keyword>
<protein>
    <recommendedName>
        <fullName evidence="11">Stimulated by retinoic acid gene 6 protein-like</fullName>
    </recommendedName>
</protein>
<evidence type="ECO:0000256" key="5">
    <source>
        <dbReference type="ARBA" id="ARBA00022989"/>
    </source>
</evidence>
<feature type="transmembrane region" description="Helical" evidence="8">
    <location>
        <begin position="96"/>
        <end position="113"/>
    </location>
</feature>
<dbReference type="Proteomes" id="UP000694569">
    <property type="component" value="Unplaced"/>
</dbReference>
<dbReference type="GO" id="GO:0034632">
    <property type="term" value="F:retinol transmembrane transporter activity"/>
    <property type="evidence" value="ECO:0007669"/>
    <property type="project" value="InterPro"/>
</dbReference>
<feature type="transmembrane region" description="Helical" evidence="8">
    <location>
        <begin position="275"/>
        <end position="296"/>
    </location>
</feature>
<keyword evidence="3" id="KW-1003">Cell membrane</keyword>
<reference evidence="9" key="1">
    <citation type="submission" date="2025-08" db="UniProtKB">
        <authorList>
            <consortium name="Ensembl"/>
        </authorList>
    </citation>
    <scope>IDENTIFICATION</scope>
</reference>
<sequence length="610" mass="71143">MKPLHNSTNENAEDTDWPWQFDYDEVEYTNVTCKDTIDIPLLVHYSLIPAVIFILVLSFFERHRCKKKIDKKMGCLKGRFGFVVPLDYIGAFTDRWTYGFSYGAIANTIILLFREEFLPPGIPPWAKGIGLLAGALEVGLSYFPIFACLNTRHRTIGPILGFLYTLFWLSVTLVDIIICPHETGYRQYEKVISHWPSVLCLLFLLCRFIHIFIFRNRIEDGGNKEPNIFLPEHQANHVRRLLKKPEDIKQSWFQTHIYTWDPCFKFPNRIIGSSVLALFCLYIFITSELSGFKYVLQNLKDLDKMLIIVGISLSNIINAIEGVWFFTTIFSSFTMIFYIFHILACYRKHLKNLWAGNKTFLPDSFHAPKPSQSIVAIARYSSCQVAYILWGYMIVHILQMCIGMIFVFLVVLPIQAGVFWEVLQELLIATVIPFVIVFLLVFLQTKFATKFFLQDKILPDDKEKPLALNNRKAFQNFNYFFFFNNVIVGFGSCLSRLTRSLFVGSWLIARIDRTILPSGFETMDSGYKTWIGMLYVDHYHSNPTLLGFCYVLSKFRKEDLNEAIECEHFTTLNDLQTSTRAKTRWYLFYTLIRNPSLTKYRKQKQPDYYT</sequence>
<dbReference type="GeneTree" id="ENSGT00940000153246"/>
<reference evidence="9" key="2">
    <citation type="submission" date="2025-09" db="UniProtKB">
        <authorList>
            <consortium name="Ensembl"/>
        </authorList>
    </citation>
    <scope>IDENTIFICATION</scope>
</reference>
<dbReference type="Pfam" id="PF14752">
    <property type="entry name" value="RBP_receptor"/>
    <property type="match status" value="1"/>
</dbReference>
<feature type="transmembrane region" description="Helical" evidence="8">
    <location>
        <begin position="42"/>
        <end position="60"/>
    </location>
</feature>
<feature type="transmembrane region" description="Helical" evidence="8">
    <location>
        <begin position="426"/>
        <end position="443"/>
    </location>
</feature>
<evidence type="ECO:0000256" key="8">
    <source>
        <dbReference type="SAM" id="Phobius"/>
    </source>
</evidence>
<evidence type="ECO:0000256" key="2">
    <source>
        <dbReference type="ARBA" id="ARBA00022448"/>
    </source>
</evidence>
<dbReference type="InterPro" id="IPR026612">
    <property type="entry name" value="STRA6-like"/>
</dbReference>
<feature type="transmembrane region" description="Helical" evidence="8">
    <location>
        <begin position="389"/>
        <end position="414"/>
    </location>
</feature>
<dbReference type="AlphaFoldDB" id="A0A8C5LWD5"/>
<keyword evidence="5 8" id="KW-1133">Transmembrane helix</keyword>
<evidence type="ECO:0000256" key="4">
    <source>
        <dbReference type="ARBA" id="ARBA00022692"/>
    </source>
</evidence>
<evidence type="ECO:0000256" key="6">
    <source>
        <dbReference type="ARBA" id="ARBA00023136"/>
    </source>
</evidence>
<dbReference type="GO" id="GO:0038023">
    <property type="term" value="F:signaling receptor activity"/>
    <property type="evidence" value="ECO:0007669"/>
    <property type="project" value="InterPro"/>
</dbReference>
<name>A0A8C5LWD5_9ANUR</name>
<dbReference type="Ensembl" id="ENSLLET00000006354.1">
    <property type="protein sequence ID" value="ENSLLEP00000006100.1"/>
    <property type="gene ID" value="ENSLLEG00000003853.1"/>
</dbReference>
<evidence type="ECO:0000313" key="9">
    <source>
        <dbReference type="Ensembl" id="ENSLLEP00000006100.1"/>
    </source>
</evidence>
<feature type="transmembrane region" description="Helical" evidence="8">
    <location>
        <begin position="159"/>
        <end position="178"/>
    </location>
</feature>
<proteinExistence type="predicted"/>
<dbReference type="GO" id="GO:0005886">
    <property type="term" value="C:plasma membrane"/>
    <property type="evidence" value="ECO:0007669"/>
    <property type="project" value="UniProtKB-SubCell"/>
</dbReference>
<keyword evidence="4 8" id="KW-0812">Transmembrane</keyword>